<name>A0A915ENS2_9BILA</name>
<proteinExistence type="predicted"/>
<evidence type="ECO:0000313" key="1">
    <source>
        <dbReference type="Proteomes" id="UP000887574"/>
    </source>
</evidence>
<evidence type="ECO:0000313" key="2">
    <source>
        <dbReference type="WBParaSite" id="jg783"/>
    </source>
</evidence>
<dbReference type="Proteomes" id="UP000887574">
    <property type="component" value="Unplaced"/>
</dbReference>
<organism evidence="1 2">
    <name type="scientific">Ditylenchus dipsaci</name>
    <dbReference type="NCBI Taxonomy" id="166011"/>
    <lineage>
        <taxon>Eukaryota</taxon>
        <taxon>Metazoa</taxon>
        <taxon>Ecdysozoa</taxon>
        <taxon>Nematoda</taxon>
        <taxon>Chromadorea</taxon>
        <taxon>Rhabditida</taxon>
        <taxon>Tylenchina</taxon>
        <taxon>Tylenchomorpha</taxon>
        <taxon>Sphaerularioidea</taxon>
        <taxon>Anguinidae</taxon>
        <taxon>Anguininae</taxon>
        <taxon>Ditylenchus</taxon>
    </lineage>
</organism>
<protein>
    <submittedName>
        <fullName evidence="2">Uncharacterized protein</fullName>
    </submittedName>
</protein>
<accession>A0A915ENS2</accession>
<dbReference type="AlphaFoldDB" id="A0A915ENS2"/>
<reference evidence="2" key="1">
    <citation type="submission" date="2022-11" db="UniProtKB">
        <authorList>
            <consortium name="WormBaseParasite"/>
        </authorList>
    </citation>
    <scope>IDENTIFICATION</scope>
</reference>
<sequence>MAGMLRYLQWNSILHTAIQLIEHQLKTLWEKIPTLGLKTSKLLDAIYDNARSEEEIMEYLQDADYCVFLPFAQVLARHQSRAHPTSHLD</sequence>
<keyword evidence="1" id="KW-1185">Reference proteome</keyword>
<dbReference type="WBParaSite" id="jg783">
    <property type="protein sequence ID" value="jg783"/>
    <property type="gene ID" value="jg783"/>
</dbReference>